<keyword evidence="1" id="KW-0175">Coiled coil</keyword>
<dbReference type="Proteomes" id="UP000886998">
    <property type="component" value="Unassembled WGS sequence"/>
</dbReference>
<dbReference type="AlphaFoldDB" id="A0A8X6YFF5"/>
<evidence type="ECO:0000256" key="2">
    <source>
        <dbReference type="SAM" id="MobiDB-lite"/>
    </source>
</evidence>
<keyword evidence="4" id="KW-1185">Reference proteome</keyword>
<dbReference type="OrthoDB" id="6437706at2759"/>
<protein>
    <submittedName>
        <fullName evidence="3">Uncharacterized protein</fullName>
    </submittedName>
</protein>
<accession>A0A8X6YFF5</accession>
<evidence type="ECO:0000313" key="3">
    <source>
        <dbReference type="EMBL" id="GFY69885.1"/>
    </source>
</evidence>
<comment type="caution">
    <text evidence="3">The sequence shown here is derived from an EMBL/GenBank/DDBJ whole genome shotgun (WGS) entry which is preliminary data.</text>
</comment>
<reference evidence="3" key="1">
    <citation type="submission" date="2020-08" db="EMBL/GenBank/DDBJ databases">
        <title>Multicomponent nature underlies the extraordinary mechanical properties of spider dragline silk.</title>
        <authorList>
            <person name="Kono N."/>
            <person name="Nakamura H."/>
            <person name="Mori M."/>
            <person name="Yoshida Y."/>
            <person name="Ohtoshi R."/>
            <person name="Malay A.D."/>
            <person name="Moran D.A.P."/>
            <person name="Tomita M."/>
            <person name="Numata K."/>
            <person name="Arakawa K."/>
        </authorList>
    </citation>
    <scope>NUCLEOTIDE SEQUENCE</scope>
</reference>
<evidence type="ECO:0000256" key="1">
    <source>
        <dbReference type="SAM" id="Coils"/>
    </source>
</evidence>
<feature type="coiled-coil region" evidence="1">
    <location>
        <begin position="262"/>
        <end position="349"/>
    </location>
</feature>
<proteinExistence type="predicted"/>
<feature type="compositionally biased region" description="Basic and acidic residues" evidence="2">
    <location>
        <begin position="192"/>
        <end position="203"/>
    </location>
</feature>
<feature type="coiled-coil region" evidence="1">
    <location>
        <begin position="638"/>
        <end position="803"/>
    </location>
</feature>
<feature type="region of interest" description="Disordered" evidence="2">
    <location>
        <begin position="159"/>
        <end position="210"/>
    </location>
</feature>
<dbReference type="EMBL" id="BMAV01017871">
    <property type="protein sequence ID" value="GFY69885.1"/>
    <property type="molecule type" value="Genomic_DNA"/>
</dbReference>
<organism evidence="3 4">
    <name type="scientific">Trichonephila inaurata madagascariensis</name>
    <dbReference type="NCBI Taxonomy" id="2747483"/>
    <lineage>
        <taxon>Eukaryota</taxon>
        <taxon>Metazoa</taxon>
        <taxon>Ecdysozoa</taxon>
        <taxon>Arthropoda</taxon>
        <taxon>Chelicerata</taxon>
        <taxon>Arachnida</taxon>
        <taxon>Araneae</taxon>
        <taxon>Araneomorphae</taxon>
        <taxon>Entelegynae</taxon>
        <taxon>Araneoidea</taxon>
        <taxon>Nephilidae</taxon>
        <taxon>Trichonephila</taxon>
        <taxon>Trichonephila inaurata</taxon>
    </lineage>
</organism>
<name>A0A8X6YFF5_9ARAC</name>
<gene>
    <name evidence="3" type="primary">NCL1_45075</name>
    <name evidence="3" type="ORF">TNIN_252551</name>
</gene>
<evidence type="ECO:0000313" key="4">
    <source>
        <dbReference type="Proteomes" id="UP000886998"/>
    </source>
</evidence>
<sequence>MLIKLFDKSYMNLTYSAKENDTNTEAVPTDSTEPMDVNVEQINTTNEETVVAGHSVSHSAASDSPEVKGKGNVNSEKKYDSVKKCIDDIFQMDSTSLINYSECLKGNDLELAKVAVFLLTALVQNLLSTDMESTKPLTQLDSQVQEDIQEFLSSVLTDRSQDDEPIKKSEFHKILSRSAGTPRRRQHSRSGSTEHNEASEGGKKTSKKRKSIVMKHCYEDNEDSPMKTLLESPKFQQKVAMYKKESELKKLRNTLYMEENKVLDLVAEKETLNEKLEKKNNEVDSLKEEFRKYREEAEESECFKLKEAKKQDEEIKCLKKVNHSLKEENNKLRQENGTLDNKVEELELKLTEKKIPDCNVKSHMALSEELTIRDDEIAHLKSDVKKLEKKLQKLGGKDNEESSRVPKVLSNITNVDEVTKVLLYKKELEIKCLWTKLWDETEKAKHFEALLKFAEKEKIDQSDEIDRNMDLISVLESNQSYYQQQLDFFKENCTCLKKLKTESKNVEEDHMQVSSTDSEEFLAEAESVSTIDEELGLLQNEVNKDSNLSVRKSLDEFDSSMRVTNAEFVLLQKMSQNLVGLIQRKNYGSDAQALIELERELGDTKCIQQIILAVSYIIRELEESKSNTSVRKNSDPQIKALTLKKKELEVENRSLKQELNDINKFLEVKEVELQVVKDECKELQSLKKELNEKIDKVHKEAEEMGEKYEGAKKCLEKKETEVRKFMKLYMMLTKSAEPDKSRSSCDECKKLQQKIRELRRECSDKEKVIRELKSAKRNLEGRIKNYVHQVKQLQHEKVELQFKHQQDFSYSCGTLSDREKVTQHYYHKAISGLDEKVKALQKITQDT</sequence>
<feature type="compositionally biased region" description="Basic and acidic residues" evidence="2">
    <location>
        <begin position="159"/>
        <end position="173"/>
    </location>
</feature>